<feature type="compositionally biased region" description="Low complexity" evidence="1">
    <location>
        <begin position="96"/>
        <end position="105"/>
    </location>
</feature>
<gene>
    <name evidence="2" type="ORF">FRACA_130014</name>
</gene>
<sequence>MVPSDDPEPSSTYAGPRPVPPPRRGCPHSPPCPTADSADRDAARVASQHWDQGWSLLCNGVILFEDTGEILPTGRTIEPRRTLPRAACVPRPPAPRRASGAPVTV</sequence>
<evidence type="ECO:0000313" key="2">
    <source>
        <dbReference type="EMBL" id="SNQ46190.1"/>
    </source>
</evidence>
<evidence type="ECO:0000256" key="1">
    <source>
        <dbReference type="SAM" id="MobiDB-lite"/>
    </source>
</evidence>
<name>A0A2I2KKJ4_9ACTN</name>
<dbReference type="RefSeq" id="WP_243407179.1">
    <property type="nucleotide sequence ID" value="NZ_FZMO01000035.1"/>
</dbReference>
<evidence type="ECO:0000313" key="3">
    <source>
        <dbReference type="Proteomes" id="UP000234331"/>
    </source>
</evidence>
<feature type="region of interest" description="Disordered" evidence="1">
    <location>
        <begin position="86"/>
        <end position="105"/>
    </location>
</feature>
<dbReference type="Proteomes" id="UP000234331">
    <property type="component" value="Unassembled WGS sequence"/>
</dbReference>
<dbReference type="Pfam" id="PF19462">
    <property type="entry name" value="DUF5999"/>
    <property type="match status" value="1"/>
</dbReference>
<feature type="compositionally biased region" description="Pro residues" evidence="1">
    <location>
        <begin position="17"/>
        <end position="33"/>
    </location>
</feature>
<accession>A0A2I2KKJ4</accession>
<proteinExistence type="predicted"/>
<dbReference type="InterPro" id="IPR046041">
    <property type="entry name" value="DUF5999"/>
</dbReference>
<organism evidence="2 3">
    <name type="scientific">Frankia canadensis</name>
    <dbReference type="NCBI Taxonomy" id="1836972"/>
    <lineage>
        <taxon>Bacteria</taxon>
        <taxon>Bacillati</taxon>
        <taxon>Actinomycetota</taxon>
        <taxon>Actinomycetes</taxon>
        <taxon>Frankiales</taxon>
        <taxon>Frankiaceae</taxon>
        <taxon>Frankia</taxon>
    </lineage>
</organism>
<dbReference type="AlphaFoldDB" id="A0A2I2KKJ4"/>
<protein>
    <submittedName>
        <fullName evidence="2">Uncharacterized protein</fullName>
    </submittedName>
</protein>
<reference evidence="2 3" key="1">
    <citation type="submission" date="2017-06" db="EMBL/GenBank/DDBJ databases">
        <authorList>
            <person name="Kim H.J."/>
            <person name="Triplett B.A."/>
        </authorList>
    </citation>
    <scope>NUCLEOTIDE SEQUENCE [LARGE SCALE GENOMIC DNA]</scope>
    <source>
        <strain evidence="2">FRACA_ARgP5</strain>
    </source>
</reference>
<keyword evidence="3" id="KW-1185">Reference proteome</keyword>
<dbReference type="EMBL" id="FZMO01000035">
    <property type="protein sequence ID" value="SNQ46190.1"/>
    <property type="molecule type" value="Genomic_DNA"/>
</dbReference>
<feature type="region of interest" description="Disordered" evidence="1">
    <location>
        <begin position="1"/>
        <end position="46"/>
    </location>
</feature>